<evidence type="ECO:0000313" key="3">
    <source>
        <dbReference type="Proteomes" id="UP000529861"/>
    </source>
</evidence>
<dbReference type="SUPFAM" id="SSF55729">
    <property type="entry name" value="Acyl-CoA N-acyltransferases (Nat)"/>
    <property type="match status" value="1"/>
</dbReference>
<sequence length="125" mass="14542">MFHLRFAKREDFPKIEKLAKECGVTSDLDFLSEIFMIAEDSIPFGFISMSIKDDTAYITNFVLLPSHRDKNLENLIIRVILNHALDMGLERAATDLKAWEDFFCEIGFVREGNFQVVNLKNFFKE</sequence>
<dbReference type="PROSITE" id="PS51186">
    <property type="entry name" value="GNAT"/>
    <property type="match status" value="1"/>
</dbReference>
<dbReference type="GO" id="GO:0016747">
    <property type="term" value="F:acyltransferase activity, transferring groups other than amino-acyl groups"/>
    <property type="evidence" value="ECO:0007669"/>
    <property type="project" value="InterPro"/>
</dbReference>
<dbReference type="RefSeq" id="WP_022588025.1">
    <property type="nucleotide sequence ID" value="NZ_JABEQB010000013.1"/>
</dbReference>
<accession>A0A7Y2L6M1</accession>
<protein>
    <submittedName>
        <fullName evidence="2">GNAT family N-acetyltransferase</fullName>
    </submittedName>
</protein>
<reference evidence="2 3" key="1">
    <citation type="submission" date="2020-04" db="EMBL/GenBank/DDBJ databases">
        <title>Draft genome sequence of Caldanaerobacter sunterraneus. strain 1523vc isolated from Griffin hot spring, Kamchatka, Russia.</title>
        <authorList>
            <person name="Toshchakov S.V."/>
            <person name="Podosokorskaya O.A."/>
            <person name="Kublanov I.V."/>
            <person name="Korzhenkov A."/>
            <person name="Patrushev M.V."/>
        </authorList>
    </citation>
    <scope>NUCLEOTIDE SEQUENCE [LARGE SCALE GENOMIC DNA]</scope>
    <source>
        <strain evidence="2 3">1523vc</strain>
    </source>
</reference>
<dbReference type="InterPro" id="IPR016181">
    <property type="entry name" value="Acyl_CoA_acyltransferase"/>
</dbReference>
<dbReference type="AlphaFoldDB" id="A0A7Y2L6M1"/>
<feature type="domain" description="N-acetyltransferase" evidence="1">
    <location>
        <begin position="2"/>
        <end position="125"/>
    </location>
</feature>
<dbReference type="Gene3D" id="3.40.630.30">
    <property type="match status" value="1"/>
</dbReference>
<dbReference type="Pfam" id="PF00583">
    <property type="entry name" value="Acetyltransf_1"/>
    <property type="match status" value="1"/>
</dbReference>
<dbReference type="EMBL" id="JABEQB010000013">
    <property type="protein sequence ID" value="NNG66734.1"/>
    <property type="molecule type" value="Genomic_DNA"/>
</dbReference>
<keyword evidence="2" id="KW-0808">Transferase</keyword>
<dbReference type="Proteomes" id="UP000529861">
    <property type="component" value="Unassembled WGS sequence"/>
</dbReference>
<organism evidence="2 3">
    <name type="scientific">Caldanaerobacter subterraneus</name>
    <dbReference type="NCBI Taxonomy" id="911092"/>
    <lineage>
        <taxon>Bacteria</taxon>
        <taxon>Bacillati</taxon>
        <taxon>Bacillota</taxon>
        <taxon>Clostridia</taxon>
        <taxon>Thermoanaerobacterales</taxon>
        <taxon>Thermoanaerobacteraceae</taxon>
        <taxon>Caldanaerobacter</taxon>
    </lineage>
</organism>
<comment type="caution">
    <text evidence="2">The sequence shown here is derived from an EMBL/GenBank/DDBJ whole genome shotgun (WGS) entry which is preliminary data.</text>
</comment>
<dbReference type="InterPro" id="IPR000182">
    <property type="entry name" value="GNAT_dom"/>
</dbReference>
<evidence type="ECO:0000259" key="1">
    <source>
        <dbReference type="PROSITE" id="PS51186"/>
    </source>
</evidence>
<proteinExistence type="predicted"/>
<evidence type="ECO:0000313" key="2">
    <source>
        <dbReference type="EMBL" id="NNG66734.1"/>
    </source>
</evidence>
<name>A0A7Y2L6M1_9THEO</name>
<gene>
    <name evidence="2" type="ORF">HKI81_05690</name>
</gene>